<evidence type="ECO:0000256" key="9">
    <source>
        <dbReference type="ARBA" id="ARBA00059018"/>
    </source>
</evidence>
<evidence type="ECO:0000256" key="3">
    <source>
        <dbReference type="ARBA" id="ARBA00022475"/>
    </source>
</evidence>
<dbReference type="PANTHER" id="PTHR30081:SF8">
    <property type="entry name" value="PROTEIN TRANSLOCASE SUBUNIT SECF"/>
    <property type="match status" value="1"/>
</dbReference>
<dbReference type="OrthoDB" id="9805019at2"/>
<evidence type="ECO:0000256" key="1">
    <source>
        <dbReference type="ARBA" id="ARBA00004651"/>
    </source>
</evidence>
<feature type="transmembrane region" description="Helical" evidence="12">
    <location>
        <begin position="248"/>
        <end position="273"/>
    </location>
</feature>
<evidence type="ECO:0000256" key="2">
    <source>
        <dbReference type="ARBA" id="ARBA00022448"/>
    </source>
</evidence>
<evidence type="ECO:0000256" key="6">
    <source>
        <dbReference type="ARBA" id="ARBA00022989"/>
    </source>
</evidence>
<dbReference type="Pfam" id="PF02355">
    <property type="entry name" value="SecD_SecF_C"/>
    <property type="match status" value="1"/>
</dbReference>
<keyword evidence="6 12" id="KW-1133">Transmembrane helix</keyword>
<name>A0A1M5P900_9FIRM</name>
<dbReference type="Gene3D" id="1.20.1640.10">
    <property type="entry name" value="Multidrug efflux transporter AcrB transmembrane domain"/>
    <property type="match status" value="1"/>
</dbReference>
<dbReference type="Pfam" id="PF07549">
    <property type="entry name" value="Sec_GG"/>
    <property type="match status" value="1"/>
</dbReference>
<dbReference type="PRINTS" id="PR01755">
    <property type="entry name" value="SECFTRNLCASE"/>
</dbReference>
<dbReference type="GO" id="GO:0006605">
    <property type="term" value="P:protein targeting"/>
    <property type="evidence" value="ECO:0007669"/>
    <property type="project" value="UniProtKB-UniRule"/>
</dbReference>
<dbReference type="Proteomes" id="UP000242329">
    <property type="component" value="Unassembled WGS sequence"/>
</dbReference>
<dbReference type="GO" id="GO:0005886">
    <property type="term" value="C:plasma membrane"/>
    <property type="evidence" value="ECO:0007669"/>
    <property type="project" value="UniProtKB-SubCell"/>
</dbReference>
<keyword evidence="8 12" id="KW-0472">Membrane</keyword>
<comment type="similarity">
    <text evidence="11">In the N-terminal section; belongs to the SecD/SecF family. SecD subfamily.</text>
</comment>
<dbReference type="GO" id="GO:0043952">
    <property type="term" value="P:protein transport by the Sec complex"/>
    <property type="evidence" value="ECO:0007669"/>
    <property type="project" value="UniProtKB-UniRule"/>
</dbReference>
<keyword evidence="7 12" id="KW-0811">Translocation</keyword>
<comment type="subunit">
    <text evidence="12">Forms a complex with SecD. Part of the essential Sec protein translocation apparatus which comprises SecA, SecYEG and auxiliary proteins SecDF. Other proteins may also be involved.</text>
</comment>
<evidence type="ECO:0000313" key="14">
    <source>
        <dbReference type="EMBL" id="SHG98284.1"/>
    </source>
</evidence>
<comment type="similarity">
    <text evidence="12">Belongs to the SecD/SecF family. SecF subfamily.</text>
</comment>
<dbReference type="AlphaFoldDB" id="A0A1M5P900"/>
<feature type="transmembrane region" description="Helical" evidence="12">
    <location>
        <begin position="224"/>
        <end position="242"/>
    </location>
</feature>
<evidence type="ECO:0000256" key="7">
    <source>
        <dbReference type="ARBA" id="ARBA00023010"/>
    </source>
</evidence>
<dbReference type="PANTHER" id="PTHR30081">
    <property type="entry name" value="PROTEIN-EXPORT MEMBRANE PROTEIN SEC"/>
    <property type="match status" value="1"/>
</dbReference>
<keyword evidence="4 12" id="KW-0812">Transmembrane</keyword>
<dbReference type="SUPFAM" id="SSF82866">
    <property type="entry name" value="Multidrug efflux transporter AcrB transmembrane domain"/>
    <property type="match status" value="1"/>
</dbReference>
<feature type="transmembrane region" description="Helical" evidence="12">
    <location>
        <begin position="175"/>
        <end position="194"/>
    </location>
</feature>
<evidence type="ECO:0000256" key="11">
    <source>
        <dbReference type="ARBA" id="ARBA00061053"/>
    </source>
</evidence>
<protein>
    <recommendedName>
        <fullName evidence="12">Protein-export membrane protein SecF</fullName>
    </recommendedName>
</protein>
<dbReference type="GO" id="GO:0065002">
    <property type="term" value="P:intracellular protein transmembrane transport"/>
    <property type="evidence" value="ECO:0007669"/>
    <property type="project" value="UniProtKB-UniRule"/>
</dbReference>
<feature type="transmembrane region" description="Helical" evidence="12">
    <location>
        <begin position="144"/>
        <end position="169"/>
    </location>
</feature>
<dbReference type="HAMAP" id="MF_01464_B">
    <property type="entry name" value="SecF_B"/>
    <property type="match status" value="1"/>
</dbReference>
<dbReference type="EMBL" id="FQWY01000021">
    <property type="protein sequence ID" value="SHG98284.1"/>
    <property type="molecule type" value="Genomic_DNA"/>
</dbReference>
<feature type="domain" description="Protein export membrane protein SecD/SecF C-terminal" evidence="13">
    <location>
        <begin position="95"/>
        <end position="277"/>
    </location>
</feature>
<dbReference type="InterPro" id="IPR022813">
    <property type="entry name" value="SecD/SecF_arch_bac"/>
</dbReference>
<evidence type="ECO:0000313" key="15">
    <source>
        <dbReference type="Proteomes" id="UP000242329"/>
    </source>
</evidence>
<dbReference type="NCBIfam" id="TIGR00916">
    <property type="entry name" value="2A0604s01"/>
    <property type="match status" value="1"/>
</dbReference>
<comment type="function">
    <text evidence="9 12">Part of the Sec protein translocase complex. Interacts with the SecYEG preprotein conducting channel. SecDF uses the proton motive force (PMF) to complete protein translocation after the ATP-dependent function of SecA.</text>
</comment>
<comment type="subcellular location">
    <subcellularLocation>
        <location evidence="1 12">Cell membrane</location>
        <topology evidence="1 12">Multi-pass membrane protein</topology>
    </subcellularLocation>
</comment>
<dbReference type="RefSeq" id="WP_073092039.1">
    <property type="nucleotide sequence ID" value="NZ_FQWY01000021.1"/>
</dbReference>
<comment type="similarity">
    <text evidence="10">In the C-terminal section; belongs to the SecD/SecF family. SecF subfamily.</text>
</comment>
<dbReference type="InterPro" id="IPR022645">
    <property type="entry name" value="SecD/SecF_bac"/>
</dbReference>
<dbReference type="Gene3D" id="3.30.70.2040">
    <property type="match status" value="1"/>
</dbReference>
<evidence type="ECO:0000256" key="8">
    <source>
        <dbReference type="ARBA" id="ARBA00023136"/>
    </source>
</evidence>
<keyword evidence="5 12" id="KW-0653">Protein transport</keyword>
<organism evidence="14 15">
    <name type="scientific">Thermosyntropha lipolytica DSM 11003</name>
    <dbReference type="NCBI Taxonomy" id="1123382"/>
    <lineage>
        <taxon>Bacteria</taxon>
        <taxon>Bacillati</taxon>
        <taxon>Bacillota</taxon>
        <taxon>Clostridia</taxon>
        <taxon>Eubacteriales</taxon>
        <taxon>Syntrophomonadaceae</taxon>
        <taxon>Thermosyntropha</taxon>
    </lineage>
</organism>
<evidence type="ECO:0000259" key="13">
    <source>
        <dbReference type="Pfam" id="PF02355"/>
    </source>
</evidence>
<proteinExistence type="inferred from homology"/>
<feature type="transmembrane region" description="Helical" evidence="12">
    <location>
        <begin position="9"/>
        <end position="27"/>
    </location>
</feature>
<gene>
    <name evidence="12" type="primary">secF</name>
    <name evidence="14" type="ORF">SAMN02745221_01404</name>
</gene>
<accession>A0A1M5P900</accession>
<dbReference type="NCBIfam" id="TIGR00966">
    <property type="entry name" value="transloc_SecF"/>
    <property type="match status" value="1"/>
</dbReference>
<feature type="transmembrane region" description="Helical" evidence="12">
    <location>
        <begin position="118"/>
        <end position="137"/>
    </location>
</feature>
<keyword evidence="15" id="KW-1185">Reference proteome</keyword>
<evidence type="ECO:0000256" key="5">
    <source>
        <dbReference type="ARBA" id="ARBA00022927"/>
    </source>
</evidence>
<dbReference type="GO" id="GO:0015450">
    <property type="term" value="F:protein-transporting ATPase activity"/>
    <property type="evidence" value="ECO:0007669"/>
    <property type="project" value="InterPro"/>
</dbReference>
<reference evidence="15" key="1">
    <citation type="submission" date="2016-11" db="EMBL/GenBank/DDBJ databases">
        <authorList>
            <person name="Varghese N."/>
            <person name="Submissions S."/>
        </authorList>
    </citation>
    <scope>NUCLEOTIDE SEQUENCE [LARGE SCALE GENOMIC DNA]</scope>
    <source>
        <strain evidence="15">DSM 11003</strain>
    </source>
</reference>
<dbReference type="InterPro" id="IPR048634">
    <property type="entry name" value="SecD_SecF_C"/>
</dbReference>
<evidence type="ECO:0000256" key="10">
    <source>
        <dbReference type="ARBA" id="ARBA00060856"/>
    </source>
</evidence>
<sequence length="279" mass="30858">MQIVQRRKIFYIISLLVIIPGLISLFVQGLNLGIDFTGGSVLNIRIDEKVTAGEVRSVLSSFDLGRAEVQKSGADFYIRTRELSQEETKELLKALEGKFGQVRFLSAESVGPVIGKELTRNAVLALLIAGVLMLIYITVRFEFYFGIAAIVGIMHNVLVVLGLFSLFQWEVNSSFIAAILTVIGYSINDTIVVFDRIRENLSFKLKEDLMTLINRSIMQTLNRSINTVLTSAFALIALLAFGGATIKLFVLAMLIGFISGAYSSIFIASPVWYELKARA</sequence>
<keyword evidence="2 12" id="KW-0813">Transport</keyword>
<dbReference type="InterPro" id="IPR055344">
    <property type="entry name" value="SecD_SecF_C_bact"/>
</dbReference>
<evidence type="ECO:0000256" key="4">
    <source>
        <dbReference type="ARBA" id="ARBA00022692"/>
    </source>
</evidence>
<dbReference type="STRING" id="1123382.SAMN02745221_01404"/>
<evidence type="ECO:0000256" key="12">
    <source>
        <dbReference type="HAMAP-Rule" id="MF_01464"/>
    </source>
</evidence>
<dbReference type="InterPro" id="IPR022646">
    <property type="entry name" value="SecD/SecF_CS"/>
</dbReference>
<dbReference type="InterPro" id="IPR005665">
    <property type="entry name" value="SecF_bac"/>
</dbReference>
<dbReference type="FunFam" id="1.20.1640.10:FF:000024">
    <property type="entry name" value="Multifunctional fusion protein"/>
    <property type="match status" value="1"/>
</dbReference>
<keyword evidence="3 12" id="KW-1003">Cell membrane</keyword>